<dbReference type="EMBL" id="JACIDK010000002">
    <property type="protein sequence ID" value="MBB3891267.1"/>
    <property type="molecule type" value="Genomic_DNA"/>
</dbReference>
<evidence type="ECO:0000256" key="4">
    <source>
        <dbReference type="ARBA" id="ARBA00022989"/>
    </source>
</evidence>
<proteinExistence type="inferred from homology"/>
<keyword evidence="6" id="KW-1003">Cell membrane</keyword>
<sequence length="241" mass="26285">MTDRARRFPVGLTLATAISLAILIGLGSWQMQRLHWKEALLDRVAALQAAPATSGEAALERMAAGADLDFTRIRLMCPGLRSAPYLELYSVREGKAGSRLISACRVAGGRYQSILVDRGFVRDDVSARPRVNVSDLAPVEVVGVLRVPEPGNRFSPSNDASGNRWYVRDVAAMAQALKVDAPAPLFLMAETSSNPEWQALNPAPLPAEISNRHLEYALTWFGLAAALVGVYAAMLWRKWKS</sequence>
<evidence type="ECO:0000313" key="7">
    <source>
        <dbReference type="EMBL" id="MBB3891267.1"/>
    </source>
</evidence>
<dbReference type="PANTHER" id="PTHR23427">
    <property type="entry name" value="SURFEIT LOCUS PROTEIN"/>
    <property type="match status" value="1"/>
</dbReference>
<evidence type="ECO:0000256" key="2">
    <source>
        <dbReference type="ARBA" id="ARBA00007165"/>
    </source>
</evidence>
<comment type="subcellular location">
    <subcellularLocation>
        <location evidence="6">Cell membrane</location>
        <topology evidence="6">Multi-pass membrane protein</topology>
    </subcellularLocation>
    <subcellularLocation>
        <location evidence="1">Membrane</location>
    </subcellularLocation>
</comment>
<evidence type="ECO:0000256" key="6">
    <source>
        <dbReference type="RuleBase" id="RU363076"/>
    </source>
</evidence>
<gene>
    <name evidence="7" type="ORF">GGQ61_001984</name>
</gene>
<comment type="similarity">
    <text evidence="2 6">Belongs to the SURF1 family.</text>
</comment>
<protein>
    <recommendedName>
        <fullName evidence="6">SURF1-like protein</fullName>
    </recommendedName>
</protein>
<keyword evidence="5 6" id="KW-0472">Membrane</keyword>
<keyword evidence="8" id="KW-1185">Reference proteome</keyword>
<dbReference type="CDD" id="cd06662">
    <property type="entry name" value="SURF1"/>
    <property type="match status" value="1"/>
</dbReference>
<organism evidence="7 8">
    <name type="scientific">Phenylobacterium haematophilum</name>
    <dbReference type="NCBI Taxonomy" id="98513"/>
    <lineage>
        <taxon>Bacteria</taxon>
        <taxon>Pseudomonadati</taxon>
        <taxon>Pseudomonadota</taxon>
        <taxon>Alphaproteobacteria</taxon>
        <taxon>Caulobacterales</taxon>
        <taxon>Caulobacteraceae</taxon>
        <taxon>Phenylobacterium</taxon>
    </lineage>
</organism>
<dbReference type="PROSITE" id="PS50895">
    <property type="entry name" value="SURF1"/>
    <property type="match status" value="1"/>
</dbReference>
<dbReference type="RefSeq" id="WP_183771981.1">
    <property type="nucleotide sequence ID" value="NZ_JACIDK010000002.1"/>
</dbReference>
<dbReference type="Proteomes" id="UP000530564">
    <property type="component" value="Unassembled WGS sequence"/>
</dbReference>
<evidence type="ECO:0000256" key="5">
    <source>
        <dbReference type="ARBA" id="ARBA00023136"/>
    </source>
</evidence>
<dbReference type="InterPro" id="IPR002994">
    <property type="entry name" value="Surf1/Shy1"/>
</dbReference>
<evidence type="ECO:0000256" key="3">
    <source>
        <dbReference type="ARBA" id="ARBA00022692"/>
    </source>
</evidence>
<dbReference type="PANTHER" id="PTHR23427:SF2">
    <property type="entry name" value="SURFEIT LOCUS PROTEIN 1"/>
    <property type="match status" value="1"/>
</dbReference>
<feature type="transmembrane region" description="Helical" evidence="6">
    <location>
        <begin position="12"/>
        <end position="31"/>
    </location>
</feature>
<keyword evidence="3 6" id="KW-0812">Transmembrane</keyword>
<comment type="caution">
    <text evidence="7">The sequence shown here is derived from an EMBL/GenBank/DDBJ whole genome shotgun (WGS) entry which is preliminary data.</text>
</comment>
<dbReference type="InterPro" id="IPR045214">
    <property type="entry name" value="Surf1/Surf4"/>
</dbReference>
<dbReference type="Pfam" id="PF02104">
    <property type="entry name" value="SURF1"/>
    <property type="match status" value="1"/>
</dbReference>
<feature type="transmembrane region" description="Helical" evidence="6">
    <location>
        <begin position="216"/>
        <end position="236"/>
    </location>
</feature>
<dbReference type="GO" id="GO:0005886">
    <property type="term" value="C:plasma membrane"/>
    <property type="evidence" value="ECO:0007669"/>
    <property type="project" value="UniProtKB-SubCell"/>
</dbReference>
<keyword evidence="4 6" id="KW-1133">Transmembrane helix</keyword>
<dbReference type="AlphaFoldDB" id="A0A840A1Q6"/>
<name>A0A840A1Q6_9CAUL</name>
<reference evidence="7 8" key="1">
    <citation type="submission" date="2020-08" db="EMBL/GenBank/DDBJ databases">
        <title>Genomic Encyclopedia of Type Strains, Phase IV (KMG-IV): sequencing the most valuable type-strain genomes for metagenomic binning, comparative biology and taxonomic classification.</title>
        <authorList>
            <person name="Goeker M."/>
        </authorList>
    </citation>
    <scope>NUCLEOTIDE SEQUENCE [LARGE SCALE GENOMIC DNA]</scope>
    <source>
        <strain evidence="7 8">DSM 21793</strain>
    </source>
</reference>
<evidence type="ECO:0000256" key="1">
    <source>
        <dbReference type="ARBA" id="ARBA00004370"/>
    </source>
</evidence>
<evidence type="ECO:0000313" key="8">
    <source>
        <dbReference type="Proteomes" id="UP000530564"/>
    </source>
</evidence>
<accession>A0A840A1Q6</accession>